<dbReference type="PANTHER" id="PTHR33478">
    <property type="entry name" value="EXTRACELLULAR METALLOPROTEINASE MEP"/>
    <property type="match status" value="1"/>
</dbReference>
<protein>
    <recommendedName>
        <fullName evidence="13">Extracellular metalloproteinase</fullName>
        <ecNumber evidence="13">3.4.24.-</ecNumber>
    </recommendedName>
    <alternativeName>
        <fullName evidence="13">Fungalysin</fullName>
    </alternativeName>
</protein>
<organism evidence="15 16">
    <name type="scientific">Sphaerosporella brunnea</name>
    <dbReference type="NCBI Taxonomy" id="1250544"/>
    <lineage>
        <taxon>Eukaryota</taxon>
        <taxon>Fungi</taxon>
        <taxon>Dikarya</taxon>
        <taxon>Ascomycota</taxon>
        <taxon>Pezizomycotina</taxon>
        <taxon>Pezizomycetes</taxon>
        <taxon>Pezizales</taxon>
        <taxon>Pyronemataceae</taxon>
        <taxon>Sphaerosporella</taxon>
    </lineage>
</organism>
<evidence type="ECO:0000256" key="1">
    <source>
        <dbReference type="ARBA" id="ARBA00004613"/>
    </source>
</evidence>
<dbReference type="GO" id="GO:0004222">
    <property type="term" value="F:metalloendopeptidase activity"/>
    <property type="evidence" value="ECO:0007669"/>
    <property type="project" value="InterPro"/>
</dbReference>
<evidence type="ECO:0000256" key="10">
    <source>
        <dbReference type="ARBA" id="ARBA00023145"/>
    </source>
</evidence>
<dbReference type="PRINTS" id="PR00999">
    <property type="entry name" value="FUNGALYSIN"/>
</dbReference>
<keyword evidence="6" id="KW-0732">Signal</keyword>
<evidence type="ECO:0000256" key="11">
    <source>
        <dbReference type="PIRSR" id="PIRSR601842-1"/>
    </source>
</evidence>
<keyword evidence="3 13" id="KW-0964">Secreted</keyword>
<evidence type="ECO:0000256" key="2">
    <source>
        <dbReference type="ARBA" id="ARBA00006006"/>
    </source>
</evidence>
<feature type="active site" evidence="11">
    <location>
        <position position="413"/>
    </location>
</feature>
<dbReference type="AlphaFoldDB" id="A0A5J5F4Y8"/>
<evidence type="ECO:0000256" key="7">
    <source>
        <dbReference type="ARBA" id="ARBA00022801"/>
    </source>
</evidence>
<dbReference type="EC" id="3.4.24.-" evidence="13"/>
<evidence type="ECO:0000256" key="9">
    <source>
        <dbReference type="ARBA" id="ARBA00023049"/>
    </source>
</evidence>
<keyword evidence="7 13" id="KW-0378">Hydrolase</keyword>
<keyword evidence="4 13" id="KW-0645">Protease</keyword>
<evidence type="ECO:0000313" key="16">
    <source>
        <dbReference type="Proteomes" id="UP000326924"/>
    </source>
</evidence>
<sequence>MVSTATAHRQLYAIPETRHGSYINSEEHAAARRLRPREVSATVEPQEIALEHIKKATPGAEVRLRPDYYIDEDTGVWHGYFTQTLNGLDIENTQANVNVLRDGTILSSGSSLLKGKLDAPSVVRRDMLIDPVEALKGAIEKLGYPIDAENAQAVQQNSFTGGRKSYVFVGVEGVKNEPKADLAYYTTEEGLKAVWRLETDLDDNYMITYVNANDANDVVGAIDYVSDATYRVYPFGTNDPTGERVLVTNPANSVASPNGWHKAGSKSYTDTRGNNGFAQENWDGGSDYIDNVRGSGGSSLKFDFPYDPSTTDAKSYISAATTQLFYTVNMYHDLLEVLGFTEAAGNFEEVNTGSGGIGGDAVQLNAQDGSGYNNANFLTLPDGQRPRMRMYLWNAAGGPLRDGDFDESIVVHEYTHGLSNRLTGGPSTTSCLSTTEAGGMGEGWGDFYGTAVRINPNDTRNTNYALAEWANGKGIRKYPYSTSLTTNPTLYSTVGTTGFTEVHSIGSIWANMLYEVMWNLEDKYGYDKDPFPKFRAGTKIPINGRQLAMKLVLEGMKLQPCRPTFLTARTAIIDADVALTGGENKCELWRAFAKRGLGVNAKTSRSTKVDDFSVPSGCASTRKAFRA</sequence>
<dbReference type="Gene3D" id="3.10.170.10">
    <property type="match status" value="1"/>
</dbReference>
<feature type="binding site" evidence="12">
    <location>
        <position position="412"/>
    </location>
    <ligand>
        <name>Zn(2+)</name>
        <dbReference type="ChEBI" id="CHEBI:29105"/>
        <note>catalytic</note>
    </ligand>
</feature>
<evidence type="ECO:0000313" key="15">
    <source>
        <dbReference type="EMBL" id="KAA8910910.1"/>
    </source>
</evidence>
<dbReference type="EMBL" id="VXIS01000041">
    <property type="protein sequence ID" value="KAA8910910.1"/>
    <property type="molecule type" value="Genomic_DNA"/>
</dbReference>
<dbReference type="GO" id="GO:0008270">
    <property type="term" value="F:zinc ion binding"/>
    <property type="evidence" value="ECO:0007669"/>
    <property type="project" value="InterPro"/>
</dbReference>
<evidence type="ECO:0000256" key="5">
    <source>
        <dbReference type="ARBA" id="ARBA00022723"/>
    </source>
</evidence>
<evidence type="ECO:0000256" key="6">
    <source>
        <dbReference type="ARBA" id="ARBA00022729"/>
    </source>
</evidence>
<evidence type="ECO:0000256" key="8">
    <source>
        <dbReference type="ARBA" id="ARBA00022833"/>
    </source>
</evidence>
<reference evidence="15 16" key="1">
    <citation type="submission" date="2019-09" db="EMBL/GenBank/DDBJ databases">
        <title>Draft genome of the ectomycorrhizal ascomycete Sphaerosporella brunnea.</title>
        <authorList>
            <consortium name="DOE Joint Genome Institute"/>
            <person name="Benucci G.M."/>
            <person name="Marozzi G."/>
            <person name="Antonielli L."/>
            <person name="Sanchez S."/>
            <person name="Marco P."/>
            <person name="Wang X."/>
            <person name="Falini L.B."/>
            <person name="Barry K."/>
            <person name="Haridas S."/>
            <person name="Lipzen A."/>
            <person name="Labutti K."/>
            <person name="Grigoriev I.V."/>
            <person name="Murat C."/>
            <person name="Martin F."/>
            <person name="Albertini E."/>
            <person name="Donnini D."/>
            <person name="Bonito G."/>
        </authorList>
    </citation>
    <scope>NUCLEOTIDE SEQUENCE [LARGE SCALE GENOMIC DNA]</scope>
    <source>
        <strain evidence="15 16">Sb_GMNB300</strain>
    </source>
</reference>
<comment type="caution">
    <text evidence="15">The sequence shown here is derived from an EMBL/GenBank/DDBJ whole genome shotgun (WGS) entry which is preliminary data.</text>
</comment>
<dbReference type="GO" id="GO:0005576">
    <property type="term" value="C:extracellular region"/>
    <property type="evidence" value="ECO:0007669"/>
    <property type="project" value="UniProtKB-SubCell"/>
</dbReference>
<dbReference type="Gene3D" id="1.10.390.10">
    <property type="entry name" value="Neutral Protease Domain 2"/>
    <property type="match status" value="1"/>
</dbReference>
<feature type="binding site" evidence="12">
    <location>
        <position position="227"/>
    </location>
    <ligand>
        <name>Zn(2+)</name>
        <dbReference type="ChEBI" id="CHEBI:29105"/>
        <note>catalytic</note>
    </ligand>
</feature>
<comment type="subcellular location">
    <subcellularLocation>
        <location evidence="1 13">Secreted</location>
    </subcellularLocation>
</comment>
<feature type="binding site" evidence="12">
    <location>
        <position position="416"/>
    </location>
    <ligand>
        <name>Zn(2+)</name>
        <dbReference type="ChEBI" id="CHEBI:29105"/>
        <note>catalytic</note>
    </ligand>
</feature>
<dbReference type="InterPro" id="IPR001842">
    <property type="entry name" value="Peptidase_M36"/>
</dbReference>
<dbReference type="Pfam" id="PF02128">
    <property type="entry name" value="Peptidase_M36"/>
    <property type="match status" value="1"/>
</dbReference>
<evidence type="ECO:0000256" key="4">
    <source>
        <dbReference type="ARBA" id="ARBA00022670"/>
    </source>
</evidence>
<dbReference type="GO" id="GO:0006508">
    <property type="term" value="P:proteolysis"/>
    <property type="evidence" value="ECO:0007669"/>
    <property type="project" value="UniProtKB-KW"/>
</dbReference>
<name>A0A5J5F4Y8_9PEZI</name>
<dbReference type="InterPro" id="IPR011096">
    <property type="entry name" value="FTP_domain"/>
</dbReference>
<keyword evidence="10 13" id="KW-0865">Zymogen</keyword>
<accession>A0A5J5F4Y8</accession>
<dbReference type="OrthoDB" id="3227768at2759"/>
<keyword evidence="5 12" id="KW-0479">Metal-binding</keyword>
<dbReference type="Proteomes" id="UP000326924">
    <property type="component" value="Unassembled WGS sequence"/>
</dbReference>
<comment type="similarity">
    <text evidence="2 13">Belongs to the peptidase M36 family.</text>
</comment>
<proteinExistence type="inferred from homology"/>
<keyword evidence="16" id="KW-1185">Reference proteome</keyword>
<dbReference type="InterPro" id="IPR050371">
    <property type="entry name" value="Fungal_virulence_M36"/>
</dbReference>
<dbReference type="PANTHER" id="PTHR33478:SF1">
    <property type="entry name" value="EXTRACELLULAR METALLOPROTEINASE MEP"/>
    <property type="match status" value="1"/>
</dbReference>
<evidence type="ECO:0000256" key="3">
    <source>
        <dbReference type="ARBA" id="ARBA00022525"/>
    </source>
</evidence>
<dbReference type="SUPFAM" id="SSF55486">
    <property type="entry name" value="Metalloproteases ('zincins'), catalytic domain"/>
    <property type="match status" value="1"/>
</dbReference>
<feature type="domain" description="FTP" evidence="14">
    <location>
        <begin position="69"/>
        <end position="111"/>
    </location>
</feature>
<dbReference type="CDD" id="cd09596">
    <property type="entry name" value="M36"/>
    <property type="match status" value="1"/>
</dbReference>
<dbReference type="InParanoid" id="A0A5J5F4Y8"/>
<keyword evidence="9 13" id="KW-0482">Metalloprotease</keyword>
<evidence type="ECO:0000256" key="13">
    <source>
        <dbReference type="RuleBase" id="RU364017"/>
    </source>
</evidence>
<evidence type="ECO:0000259" key="14">
    <source>
        <dbReference type="Pfam" id="PF07504"/>
    </source>
</evidence>
<gene>
    <name evidence="15" type="ORF">FN846DRAFT_774550</name>
</gene>
<comment type="cofactor">
    <cofactor evidence="12">
        <name>Zn(2+)</name>
        <dbReference type="ChEBI" id="CHEBI:29105"/>
    </cofactor>
    <text evidence="12">Binds 1 zinc ion per subunit.</text>
</comment>
<evidence type="ECO:0000256" key="12">
    <source>
        <dbReference type="PIRSR" id="PIRSR601842-2"/>
    </source>
</evidence>
<feature type="binding site" evidence="12">
    <location>
        <position position="442"/>
    </location>
    <ligand>
        <name>Zn(2+)</name>
        <dbReference type="ChEBI" id="CHEBI:29105"/>
        <note>catalytic</note>
    </ligand>
</feature>
<dbReference type="Pfam" id="PF07504">
    <property type="entry name" value="FTP"/>
    <property type="match status" value="1"/>
</dbReference>
<dbReference type="InterPro" id="IPR027268">
    <property type="entry name" value="Peptidase_M4/M1_CTD_sf"/>
</dbReference>
<keyword evidence="8 12" id="KW-0862">Zinc</keyword>